<name>A0ABX1DHJ4_9FLAO</name>
<feature type="signal peptide" evidence="1">
    <location>
        <begin position="1"/>
        <end position="24"/>
    </location>
</feature>
<evidence type="ECO:0000313" key="3">
    <source>
        <dbReference type="Proteomes" id="UP000760545"/>
    </source>
</evidence>
<accession>A0ABX1DHJ4</accession>
<sequence>MRNLKQIMLFVMVGSLLTFNSCSSSDDGGDGGSAPGGTLVAKVNGTAYQSLEISSRATVANNGNNLIIIATNSDGNAFMMSVFGYEGAGKTYEFDGASLGVFNTASYSETDVNLSNPTASTTEIWQAPFADAVAGSVSISEETDTNIKGTFSFECKNVNGDGSVKTISEGSFNLKKTTE</sequence>
<evidence type="ECO:0008006" key="4">
    <source>
        <dbReference type="Google" id="ProtNLM"/>
    </source>
</evidence>
<dbReference type="RefSeq" id="WP_167919716.1">
    <property type="nucleotide sequence ID" value="NZ_JAAVJS010000030.1"/>
</dbReference>
<keyword evidence="1" id="KW-0732">Signal</keyword>
<protein>
    <recommendedName>
        <fullName evidence="4">Lipoprotein</fullName>
    </recommendedName>
</protein>
<dbReference type="EMBL" id="JAAVJS010000030">
    <property type="protein sequence ID" value="NJX16791.1"/>
    <property type="molecule type" value="Genomic_DNA"/>
</dbReference>
<dbReference type="InterPro" id="IPR046219">
    <property type="entry name" value="DUF6252"/>
</dbReference>
<dbReference type="Proteomes" id="UP000760545">
    <property type="component" value="Unassembled WGS sequence"/>
</dbReference>
<keyword evidence="3" id="KW-1185">Reference proteome</keyword>
<evidence type="ECO:0000256" key="1">
    <source>
        <dbReference type="SAM" id="SignalP"/>
    </source>
</evidence>
<evidence type="ECO:0000313" key="2">
    <source>
        <dbReference type="EMBL" id="NJX16791.1"/>
    </source>
</evidence>
<proteinExistence type="predicted"/>
<organism evidence="2 3">
    <name type="scientific">Tamlana crocina</name>
    <dbReference type="NCBI Taxonomy" id="393006"/>
    <lineage>
        <taxon>Bacteria</taxon>
        <taxon>Pseudomonadati</taxon>
        <taxon>Bacteroidota</taxon>
        <taxon>Flavobacteriia</taxon>
        <taxon>Flavobacteriales</taxon>
        <taxon>Flavobacteriaceae</taxon>
        <taxon>Tamlana</taxon>
    </lineage>
</organism>
<dbReference type="Pfam" id="PF19765">
    <property type="entry name" value="DUF6252"/>
    <property type="match status" value="1"/>
</dbReference>
<gene>
    <name evidence="2" type="ORF">HC176_14980</name>
</gene>
<reference evidence="2 3" key="1">
    <citation type="submission" date="2020-03" db="EMBL/GenBank/DDBJ databases">
        <title>Tamlana sp. nov, isolated from XXX.</title>
        <authorList>
            <person name="Cao W.R."/>
        </authorList>
    </citation>
    <scope>NUCLEOTIDE SEQUENCE [LARGE SCALE GENOMIC DNA]</scope>
    <source>
        <strain evidence="2 3">HST1-43</strain>
    </source>
</reference>
<feature type="chain" id="PRO_5045185378" description="Lipoprotein" evidence="1">
    <location>
        <begin position="25"/>
        <end position="179"/>
    </location>
</feature>
<comment type="caution">
    <text evidence="2">The sequence shown here is derived from an EMBL/GenBank/DDBJ whole genome shotgun (WGS) entry which is preliminary data.</text>
</comment>